<reference evidence="3" key="1">
    <citation type="journal article" date="2019" name="Int. J. Syst. Evol. Microbiol.">
        <title>The Global Catalogue of Microorganisms (GCM) 10K type strain sequencing project: providing services to taxonomists for standard genome sequencing and annotation.</title>
        <authorList>
            <consortium name="The Broad Institute Genomics Platform"/>
            <consortium name="The Broad Institute Genome Sequencing Center for Infectious Disease"/>
            <person name="Wu L."/>
            <person name="Ma J."/>
        </authorList>
    </citation>
    <scope>NUCLEOTIDE SEQUENCE [LARGE SCALE GENOMIC DNA]</scope>
    <source>
        <strain evidence="3">CGMCC 1.12237</strain>
    </source>
</reference>
<dbReference type="Proteomes" id="UP001596147">
    <property type="component" value="Unassembled WGS sequence"/>
</dbReference>
<evidence type="ECO:0000256" key="1">
    <source>
        <dbReference type="SAM" id="SignalP"/>
    </source>
</evidence>
<feature type="signal peptide" evidence="1">
    <location>
        <begin position="1"/>
        <end position="19"/>
    </location>
</feature>
<keyword evidence="3" id="KW-1185">Reference proteome</keyword>
<feature type="chain" id="PRO_5045338385" evidence="1">
    <location>
        <begin position="20"/>
        <end position="290"/>
    </location>
</feature>
<dbReference type="Pfam" id="PF20316">
    <property type="entry name" value="DUF6612"/>
    <property type="match status" value="1"/>
</dbReference>
<name>A0ABW0LJ53_9BACI</name>
<gene>
    <name evidence="2" type="ORF">ACFPM4_13920</name>
</gene>
<dbReference type="InterPro" id="IPR046720">
    <property type="entry name" value="DUF6612"/>
</dbReference>
<evidence type="ECO:0000313" key="2">
    <source>
        <dbReference type="EMBL" id="MFC5465825.1"/>
    </source>
</evidence>
<dbReference type="EMBL" id="JBHSMC010000018">
    <property type="protein sequence ID" value="MFC5465825.1"/>
    <property type="molecule type" value="Genomic_DNA"/>
</dbReference>
<keyword evidence="1" id="KW-0732">Signal</keyword>
<protein>
    <submittedName>
        <fullName evidence="2">DUF6612 family protein</fullName>
    </submittedName>
</protein>
<proteinExistence type="predicted"/>
<dbReference type="RefSeq" id="WP_382352879.1">
    <property type="nucleotide sequence ID" value="NZ_JBHSMC010000018.1"/>
</dbReference>
<sequence length="290" mass="33385">MRKLWCGTLIILIMSLLVACGQTATPTKSKDGKSGSSTTENISDLTLSEVLEKSTEANKNLKSFSTKMDLNYKMNVKNITMDTKSKLDMKIILDPINVHQKMEYFMTLGEQKQEQSVVMDMYLTEDGFFMFEPTQELWMKLPIDLKDQFLELENSQTNPADQLEELKNFEEDFTFEQDNENFILTLKAEGEKFEEFLKETAISSMPEDMQIDASLADFMTFNNVEYEIYIDKETFFTSKLNIMMDIEADLEGEKMNIVQEITSSYADFNAIDSIEVPQEALDNAKEIDNN</sequence>
<comment type="caution">
    <text evidence="2">The sequence shown here is derived from an EMBL/GenBank/DDBJ whole genome shotgun (WGS) entry which is preliminary data.</text>
</comment>
<organism evidence="2 3">
    <name type="scientific">Lederbergia graminis</name>
    <dbReference type="NCBI Taxonomy" id="735518"/>
    <lineage>
        <taxon>Bacteria</taxon>
        <taxon>Bacillati</taxon>
        <taxon>Bacillota</taxon>
        <taxon>Bacilli</taxon>
        <taxon>Bacillales</taxon>
        <taxon>Bacillaceae</taxon>
        <taxon>Lederbergia</taxon>
    </lineage>
</organism>
<evidence type="ECO:0000313" key="3">
    <source>
        <dbReference type="Proteomes" id="UP001596147"/>
    </source>
</evidence>
<dbReference type="PROSITE" id="PS51257">
    <property type="entry name" value="PROKAR_LIPOPROTEIN"/>
    <property type="match status" value="1"/>
</dbReference>
<accession>A0ABW0LJ53</accession>